<dbReference type="GO" id="GO:0008270">
    <property type="term" value="F:zinc ion binding"/>
    <property type="evidence" value="ECO:0007669"/>
    <property type="project" value="InterPro"/>
</dbReference>
<dbReference type="InterPro" id="IPR001138">
    <property type="entry name" value="Zn2Cys6_DnaBD"/>
</dbReference>
<evidence type="ECO:0000313" key="8">
    <source>
        <dbReference type="EMBL" id="KIW45750.1"/>
    </source>
</evidence>
<evidence type="ECO:0000256" key="6">
    <source>
        <dbReference type="SAM" id="MobiDB-lite"/>
    </source>
</evidence>
<organism evidence="8 9">
    <name type="scientific">Exophiala oligosperma</name>
    <dbReference type="NCBI Taxonomy" id="215243"/>
    <lineage>
        <taxon>Eukaryota</taxon>
        <taxon>Fungi</taxon>
        <taxon>Dikarya</taxon>
        <taxon>Ascomycota</taxon>
        <taxon>Pezizomycotina</taxon>
        <taxon>Eurotiomycetes</taxon>
        <taxon>Chaetothyriomycetidae</taxon>
        <taxon>Chaetothyriales</taxon>
        <taxon>Herpotrichiellaceae</taxon>
        <taxon>Exophiala</taxon>
    </lineage>
</organism>
<dbReference type="InterPro" id="IPR036864">
    <property type="entry name" value="Zn2-C6_fun-type_DNA-bd_sf"/>
</dbReference>
<dbReference type="InterPro" id="IPR007219">
    <property type="entry name" value="XnlR_reg_dom"/>
</dbReference>
<dbReference type="GO" id="GO:0003677">
    <property type="term" value="F:DNA binding"/>
    <property type="evidence" value="ECO:0007669"/>
    <property type="project" value="UniProtKB-KW"/>
</dbReference>
<dbReference type="CDD" id="cd12148">
    <property type="entry name" value="fungal_TF_MHR"/>
    <property type="match status" value="1"/>
</dbReference>
<keyword evidence="1" id="KW-0479">Metal-binding</keyword>
<gene>
    <name evidence="8" type="ORF">PV06_04109</name>
</gene>
<dbReference type="GeneID" id="27356183"/>
<dbReference type="SMART" id="SM00906">
    <property type="entry name" value="Fungal_trans"/>
    <property type="match status" value="1"/>
</dbReference>
<dbReference type="SUPFAM" id="SSF57701">
    <property type="entry name" value="Zn2/Cys6 DNA-binding domain"/>
    <property type="match status" value="1"/>
</dbReference>
<evidence type="ECO:0000256" key="2">
    <source>
        <dbReference type="ARBA" id="ARBA00023015"/>
    </source>
</evidence>
<keyword evidence="5" id="KW-0539">Nucleus</keyword>
<name>A0A0D2DTA0_9EURO</name>
<evidence type="ECO:0000256" key="5">
    <source>
        <dbReference type="ARBA" id="ARBA00023242"/>
    </source>
</evidence>
<keyword evidence="3" id="KW-0238">DNA-binding</keyword>
<feature type="compositionally biased region" description="Basic and acidic residues" evidence="6">
    <location>
        <begin position="74"/>
        <end position="89"/>
    </location>
</feature>
<dbReference type="EMBL" id="KN847334">
    <property type="protein sequence ID" value="KIW45750.1"/>
    <property type="molecule type" value="Genomic_DNA"/>
</dbReference>
<reference evidence="8 9" key="1">
    <citation type="submission" date="2015-01" db="EMBL/GenBank/DDBJ databases">
        <title>The Genome Sequence of Exophiala oligosperma CBS72588.</title>
        <authorList>
            <consortium name="The Broad Institute Genomics Platform"/>
            <person name="Cuomo C."/>
            <person name="de Hoog S."/>
            <person name="Gorbushina A."/>
            <person name="Stielow B."/>
            <person name="Teixiera M."/>
            <person name="Abouelleil A."/>
            <person name="Chapman S.B."/>
            <person name="Priest M."/>
            <person name="Young S.K."/>
            <person name="Wortman J."/>
            <person name="Nusbaum C."/>
            <person name="Birren B."/>
        </authorList>
    </citation>
    <scope>NUCLEOTIDE SEQUENCE [LARGE SCALE GENOMIC DNA]</scope>
    <source>
        <strain evidence="8 9">CBS 72588</strain>
    </source>
</reference>
<dbReference type="OrthoDB" id="4222801at2759"/>
<dbReference type="CDD" id="cd00067">
    <property type="entry name" value="GAL4"/>
    <property type="match status" value="1"/>
</dbReference>
<dbReference type="GO" id="GO:0005634">
    <property type="term" value="C:nucleus"/>
    <property type="evidence" value="ECO:0007669"/>
    <property type="project" value="TreeGrafter"/>
</dbReference>
<dbReference type="Pfam" id="PF04082">
    <property type="entry name" value="Fungal_trans"/>
    <property type="match status" value="1"/>
</dbReference>
<dbReference type="SMART" id="SM00066">
    <property type="entry name" value="GAL4"/>
    <property type="match status" value="1"/>
</dbReference>
<evidence type="ECO:0000259" key="7">
    <source>
        <dbReference type="PROSITE" id="PS50048"/>
    </source>
</evidence>
<evidence type="ECO:0000256" key="3">
    <source>
        <dbReference type="ARBA" id="ARBA00023125"/>
    </source>
</evidence>
<protein>
    <recommendedName>
        <fullName evidence="7">Zn(2)-C6 fungal-type domain-containing protein</fullName>
    </recommendedName>
</protein>
<dbReference type="RefSeq" id="XP_016265966.1">
    <property type="nucleotide sequence ID" value="XM_016404961.1"/>
</dbReference>
<dbReference type="GO" id="GO:0006351">
    <property type="term" value="P:DNA-templated transcription"/>
    <property type="evidence" value="ECO:0007669"/>
    <property type="project" value="InterPro"/>
</dbReference>
<evidence type="ECO:0000256" key="4">
    <source>
        <dbReference type="ARBA" id="ARBA00023163"/>
    </source>
</evidence>
<accession>A0A0D2DTA0</accession>
<dbReference type="Gene3D" id="4.10.240.10">
    <property type="entry name" value="Zn(2)-C6 fungal-type DNA-binding domain"/>
    <property type="match status" value="1"/>
</dbReference>
<evidence type="ECO:0000256" key="1">
    <source>
        <dbReference type="ARBA" id="ARBA00022723"/>
    </source>
</evidence>
<sequence length="592" mass="67323">MSISSQSAREESRSLAGSPPLLTKRPYRSKKIQPCDLCRARKVACTMEIGAASCSLCSRKALSCTFQSHPKAKSRPDNRPTTRTPQEPDHVALKIRFLARTGVASSEPTPTHLWFNQTMNMKGHTCFYAGVSGDQGPDLLRHLNFNERDIFGNSSWSAWRVYPHVHDPVYFTIFPESNLDPHCDMYHNSKIEQMLGPFVPGLVDLYYTYVHPSYPLLEPKEELLGRIEGGQVRSSLLSCVYHLAIHFWTKSTELRQQAIPHHLDFWNDIFVALTIETRTPNLDTIRGLLLYMQLPSRFVKEPNKPGQWPLSCLLAGVAQDLGLHIDPSDWRIPPAERKARRILWWAVHAHITWTAHFLGRPSNLSSMSSDVKPLVVDDFTDESLMIHLGHLASARVFIAFSNLSCILEDVLRRLCTTTSTEHEHRLSSSTAAQEIWERMFDFKEKMDALIVDLPESGSVLSLRIAYHTVELSIWRAELREAHRPSGETSQLMVQTIREMLQILVRLQRSAEEGFWLSYCTGNLEIIGSLLVTLCLSSTSEQTLNQHISLLLEFRSHLQQMSLSNNLMSGIGKLPLVRLNLILDQLSLRQPQF</sequence>
<feature type="region of interest" description="Disordered" evidence="6">
    <location>
        <begin position="68"/>
        <end position="89"/>
    </location>
</feature>
<keyword evidence="9" id="KW-1185">Reference proteome</keyword>
<dbReference type="GO" id="GO:0001080">
    <property type="term" value="P:nitrogen catabolite activation of transcription from RNA polymerase II promoter"/>
    <property type="evidence" value="ECO:0007669"/>
    <property type="project" value="TreeGrafter"/>
</dbReference>
<feature type="region of interest" description="Disordered" evidence="6">
    <location>
        <begin position="1"/>
        <end position="25"/>
    </location>
</feature>
<dbReference type="VEuPathDB" id="FungiDB:PV06_04109"/>
<dbReference type="PANTHER" id="PTHR31668">
    <property type="entry name" value="GLUCOSE TRANSPORT TRANSCRIPTION REGULATOR RGT1-RELATED-RELATED"/>
    <property type="match status" value="1"/>
</dbReference>
<feature type="domain" description="Zn(2)-C6 fungal-type" evidence="7">
    <location>
        <begin position="34"/>
        <end position="66"/>
    </location>
</feature>
<dbReference type="AlphaFoldDB" id="A0A0D2DTA0"/>
<dbReference type="PROSITE" id="PS00463">
    <property type="entry name" value="ZN2_CY6_FUNGAL_1"/>
    <property type="match status" value="1"/>
</dbReference>
<dbReference type="GO" id="GO:0000981">
    <property type="term" value="F:DNA-binding transcription factor activity, RNA polymerase II-specific"/>
    <property type="evidence" value="ECO:0007669"/>
    <property type="project" value="InterPro"/>
</dbReference>
<dbReference type="PANTHER" id="PTHR31668:SF10">
    <property type="entry name" value="ZN(II)2CYS6 TRANSCRIPTION FACTOR (EUROFUNG)"/>
    <property type="match status" value="1"/>
</dbReference>
<dbReference type="InterPro" id="IPR050797">
    <property type="entry name" value="Carb_Metab_Trans_Reg"/>
</dbReference>
<keyword evidence="4" id="KW-0804">Transcription</keyword>
<dbReference type="PROSITE" id="PS50048">
    <property type="entry name" value="ZN2_CY6_FUNGAL_2"/>
    <property type="match status" value="1"/>
</dbReference>
<keyword evidence="2" id="KW-0805">Transcription regulation</keyword>
<evidence type="ECO:0000313" key="9">
    <source>
        <dbReference type="Proteomes" id="UP000053342"/>
    </source>
</evidence>
<dbReference type="Proteomes" id="UP000053342">
    <property type="component" value="Unassembled WGS sequence"/>
</dbReference>
<proteinExistence type="predicted"/>
<dbReference type="STRING" id="215243.A0A0D2DTA0"/>